<feature type="transmembrane region" description="Helical" evidence="20">
    <location>
        <begin position="64"/>
        <end position="83"/>
    </location>
</feature>
<dbReference type="AlphaFoldDB" id="A0A5B2XCR6"/>
<evidence type="ECO:0000256" key="6">
    <source>
        <dbReference type="ARBA" id="ARBA00012487"/>
    </source>
</evidence>
<dbReference type="GO" id="GO:0004605">
    <property type="term" value="F:phosphatidate cytidylyltransferase activity"/>
    <property type="evidence" value="ECO:0007669"/>
    <property type="project" value="UniProtKB-EC"/>
</dbReference>
<comment type="pathway">
    <text evidence="4">Lipid metabolism.</text>
</comment>
<keyword evidence="16" id="KW-0594">Phospholipid biosynthesis</keyword>
<evidence type="ECO:0000256" key="20">
    <source>
        <dbReference type="SAM" id="Phobius"/>
    </source>
</evidence>
<evidence type="ECO:0000256" key="19">
    <source>
        <dbReference type="SAM" id="MobiDB-lite"/>
    </source>
</evidence>
<dbReference type="PROSITE" id="PS01315">
    <property type="entry name" value="CDS"/>
    <property type="match status" value="1"/>
</dbReference>
<evidence type="ECO:0000256" key="8">
    <source>
        <dbReference type="ARBA" id="ARBA00022475"/>
    </source>
</evidence>
<gene>
    <name evidence="21" type="ORF">F0L68_19770</name>
</gene>
<evidence type="ECO:0000256" key="10">
    <source>
        <dbReference type="ARBA" id="ARBA00022679"/>
    </source>
</evidence>
<evidence type="ECO:0000256" key="7">
    <source>
        <dbReference type="ARBA" id="ARBA00019373"/>
    </source>
</evidence>
<proteinExistence type="inferred from homology"/>
<evidence type="ECO:0000256" key="5">
    <source>
        <dbReference type="ARBA" id="ARBA00010185"/>
    </source>
</evidence>
<feature type="transmembrane region" description="Helical" evidence="20">
    <location>
        <begin position="143"/>
        <end position="163"/>
    </location>
</feature>
<evidence type="ECO:0000256" key="3">
    <source>
        <dbReference type="ARBA" id="ARBA00005119"/>
    </source>
</evidence>
<dbReference type="OrthoDB" id="9799199at2"/>
<evidence type="ECO:0000256" key="1">
    <source>
        <dbReference type="ARBA" id="ARBA00001698"/>
    </source>
</evidence>
<keyword evidence="11 18" id="KW-0812">Transmembrane</keyword>
<keyword evidence="13 20" id="KW-1133">Transmembrane helix</keyword>
<evidence type="ECO:0000256" key="16">
    <source>
        <dbReference type="ARBA" id="ARBA00023209"/>
    </source>
</evidence>
<dbReference type="GO" id="GO:0005886">
    <property type="term" value="C:plasma membrane"/>
    <property type="evidence" value="ECO:0007669"/>
    <property type="project" value="UniProtKB-SubCell"/>
</dbReference>
<evidence type="ECO:0000313" key="21">
    <source>
        <dbReference type="EMBL" id="KAA2260749.1"/>
    </source>
</evidence>
<feature type="transmembrane region" description="Helical" evidence="20">
    <location>
        <begin position="90"/>
        <end position="108"/>
    </location>
</feature>
<dbReference type="Pfam" id="PF01148">
    <property type="entry name" value="CTP_transf_1"/>
    <property type="match status" value="1"/>
</dbReference>
<dbReference type="GO" id="GO:0016024">
    <property type="term" value="P:CDP-diacylglycerol biosynthetic process"/>
    <property type="evidence" value="ECO:0007669"/>
    <property type="project" value="UniProtKB-UniPathway"/>
</dbReference>
<accession>A0A5B2XCR6</accession>
<comment type="caution">
    <text evidence="21">The sequence shown here is derived from an EMBL/GenBank/DDBJ whole genome shotgun (WGS) entry which is preliminary data.</text>
</comment>
<evidence type="ECO:0000256" key="2">
    <source>
        <dbReference type="ARBA" id="ARBA00004651"/>
    </source>
</evidence>
<feature type="transmembrane region" description="Helical" evidence="20">
    <location>
        <begin position="214"/>
        <end position="232"/>
    </location>
</feature>
<organism evidence="21 22">
    <name type="scientific">Solihabitans fulvus</name>
    <dbReference type="NCBI Taxonomy" id="1892852"/>
    <lineage>
        <taxon>Bacteria</taxon>
        <taxon>Bacillati</taxon>
        <taxon>Actinomycetota</taxon>
        <taxon>Actinomycetes</taxon>
        <taxon>Pseudonocardiales</taxon>
        <taxon>Pseudonocardiaceae</taxon>
        <taxon>Solihabitans</taxon>
    </lineage>
</organism>
<keyword evidence="15 20" id="KW-0472">Membrane</keyword>
<comment type="similarity">
    <text evidence="5 18">Belongs to the CDS family.</text>
</comment>
<keyword evidence="10 18" id="KW-0808">Transferase</keyword>
<keyword evidence="17" id="KW-1208">Phospholipid metabolism</keyword>
<evidence type="ECO:0000256" key="12">
    <source>
        <dbReference type="ARBA" id="ARBA00022695"/>
    </source>
</evidence>
<keyword evidence="22" id="KW-1185">Reference proteome</keyword>
<dbReference type="EC" id="2.7.7.41" evidence="6 18"/>
<reference evidence="21 22" key="2">
    <citation type="submission" date="2019-09" db="EMBL/GenBank/DDBJ databases">
        <authorList>
            <person name="Jin C."/>
        </authorList>
    </citation>
    <scope>NUCLEOTIDE SEQUENCE [LARGE SCALE GENOMIC DNA]</scope>
    <source>
        <strain evidence="21 22">AN110305</strain>
    </source>
</reference>
<evidence type="ECO:0000256" key="9">
    <source>
        <dbReference type="ARBA" id="ARBA00022516"/>
    </source>
</evidence>
<feature type="region of interest" description="Disordered" evidence="19">
    <location>
        <begin position="1"/>
        <end position="33"/>
    </location>
</feature>
<feature type="transmembrane region" description="Helical" evidence="20">
    <location>
        <begin position="39"/>
        <end position="58"/>
    </location>
</feature>
<dbReference type="EMBL" id="VUOB01000034">
    <property type="protein sequence ID" value="KAA2260749.1"/>
    <property type="molecule type" value="Genomic_DNA"/>
</dbReference>
<feature type="transmembrane region" description="Helical" evidence="20">
    <location>
        <begin position="169"/>
        <end position="193"/>
    </location>
</feature>
<keyword evidence="14" id="KW-0443">Lipid metabolism</keyword>
<keyword evidence="8" id="KW-1003">Cell membrane</keyword>
<sequence length="301" mass="30879">MRDPVSAQGAQVSAGGQEDAPGPSADGTGASPSRAGRDLRAAIGVGVGLGALVLAALLVVPKVFVGVVAVAVVISTIELAGALKRGAGIEIALPPVLVGGQAMVWLSWPFERSGLLTGFVLTVLACLVWRFRGGVDGYLRDVTASVFTAAYVPMFAAFAVLLVDPHDGAFRVLCFLIGVVCSDTGGYIAGVLFGKHPMAPAISPKKSWEGFGGSLVMGMVGGALSVTLLLHGQWWQGALFGAALVLSSTAGDLVESLIKRDLGIKDMGTLLPGHGGLMDRMDSLLPSAVVAWLLLHLFVPV</sequence>
<evidence type="ECO:0000256" key="18">
    <source>
        <dbReference type="RuleBase" id="RU003938"/>
    </source>
</evidence>
<comment type="subcellular location">
    <subcellularLocation>
        <location evidence="2">Cell membrane</location>
        <topology evidence="2">Multi-pass membrane protein</topology>
    </subcellularLocation>
</comment>
<dbReference type="PANTHER" id="PTHR46382:SF1">
    <property type="entry name" value="PHOSPHATIDATE CYTIDYLYLTRANSFERASE"/>
    <property type="match status" value="1"/>
</dbReference>
<keyword evidence="9" id="KW-0444">Lipid biosynthesis</keyword>
<comment type="catalytic activity">
    <reaction evidence="1 18">
        <text>a 1,2-diacyl-sn-glycero-3-phosphate + CTP + H(+) = a CDP-1,2-diacyl-sn-glycerol + diphosphate</text>
        <dbReference type="Rhea" id="RHEA:16229"/>
        <dbReference type="ChEBI" id="CHEBI:15378"/>
        <dbReference type="ChEBI" id="CHEBI:33019"/>
        <dbReference type="ChEBI" id="CHEBI:37563"/>
        <dbReference type="ChEBI" id="CHEBI:58332"/>
        <dbReference type="ChEBI" id="CHEBI:58608"/>
        <dbReference type="EC" id="2.7.7.41"/>
    </reaction>
</comment>
<evidence type="ECO:0000256" key="11">
    <source>
        <dbReference type="ARBA" id="ARBA00022692"/>
    </source>
</evidence>
<comment type="pathway">
    <text evidence="3 18">Phospholipid metabolism; CDP-diacylglycerol biosynthesis; CDP-diacylglycerol from sn-glycerol 3-phosphate: step 3/3.</text>
</comment>
<evidence type="ECO:0000256" key="4">
    <source>
        <dbReference type="ARBA" id="ARBA00005189"/>
    </source>
</evidence>
<keyword evidence="12 18" id="KW-0548">Nucleotidyltransferase</keyword>
<reference evidence="21 22" key="1">
    <citation type="submission" date="2019-09" db="EMBL/GenBank/DDBJ databases">
        <title>Goodfellowia gen. nov., a new genus of the Pseudonocardineae related to Actinoalloteichus, containing Goodfellowia coeruleoviolacea gen. nov., comb. nov. gen. nov., comb. nov.</title>
        <authorList>
            <person name="Labeda D."/>
        </authorList>
    </citation>
    <scope>NUCLEOTIDE SEQUENCE [LARGE SCALE GENOMIC DNA]</scope>
    <source>
        <strain evidence="21 22">AN110305</strain>
    </source>
</reference>
<feature type="transmembrane region" description="Helical" evidence="20">
    <location>
        <begin position="114"/>
        <end position="131"/>
    </location>
</feature>
<dbReference type="UniPathway" id="UPA00557">
    <property type="reaction ID" value="UER00614"/>
</dbReference>
<dbReference type="Proteomes" id="UP000323454">
    <property type="component" value="Unassembled WGS sequence"/>
</dbReference>
<dbReference type="InterPro" id="IPR000374">
    <property type="entry name" value="PC_trans"/>
</dbReference>
<evidence type="ECO:0000313" key="22">
    <source>
        <dbReference type="Proteomes" id="UP000323454"/>
    </source>
</evidence>
<dbReference type="PANTHER" id="PTHR46382">
    <property type="entry name" value="PHOSPHATIDATE CYTIDYLYLTRANSFERASE"/>
    <property type="match status" value="1"/>
</dbReference>
<evidence type="ECO:0000256" key="15">
    <source>
        <dbReference type="ARBA" id="ARBA00023136"/>
    </source>
</evidence>
<name>A0A5B2XCR6_9PSEU</name>
<evidence type="ECO:0000256" key="13">
    <source>
        <dbReference type="ARBA" id="ARBA00022989"/>
    </source>
</evidence>
<protein>
    <recommendedName>
        <fullName evidence="7 18">Phosphatidate cytidylyltransferase</fullName>
        <ecNumber evidence="6 18">2.7.7.41</ecNumber>
    </recommendedName>
</protein>
<evidence type="ECO:0000256" key="14">
    <source>
        <dbReference type="ARBA" id="ARBA00023098"/>
    </source>
</evidence>
<evidence type="ECO:0000256" key="17">
    <source>
        <dbReference type="ARBA" id="ARBA00023264"/>
    </source>
</evidence>